<name>A0A1G6ZW29_9BACT</name>
<reference evidence="3" key="1">
    <citation type="submission" date="2016-10" db="EMBL/GenBank/DDBJ databases">
        <authorList>
            <person name="Varghese N."/>
            <person name="Submissions S."/>
        </authorList>
    </citation>
    <scope>NUCLEOTIDE SEQUENCE [LARGE SCALE GENOMIC DNA]</scope>
    <source>
        <strain evidence="3">DSM 25329</strain>
    </source>
</reference>
<gene>
    <name evidence="2" type="ORF">SAMN04487996_103247</name>
</gene>
<dbReference type="SMART" id="SM00530">
    <property type="entry name" value="HTH_XRE"/>
    <property type="match status" value="1"/>
</dbReference>
<dbReference type="RefSeq" id="WP_090147493.1">
    <property type="nucleotide sequence ID" value="NZ_FNAN01000003.1"/>
</dbReference>
<dbReference type="AlphaFoldDB" id="A0A1G6ZW29"/>
<sequence>MEAFARNLRTRRERKGLSTAHLATSLQMSEEQYHELENGHTDPSVDTLRRLSELLNTTVPELITDRPVQQIVQDVPLGHFSPETLSEMDKDTYIKILENQLRALLAEKKGA</sequence>
<feature type="domain" description="HTH cro/C1-type" evidence="1">
    <location>
        <begin position="8"/>
        <end position="62"/>
    </location>
</feature>
<evidence type="ECO:0000313" key="2">
    <source>
        <dbReference type="EMBL" id="SDE06573.1"/>
    </source>
</evidence>
<dbReference type="Pfam" id="PF13560">
    <property type="entry name" value="HTH_31"/>
    <property type="match status" value="1"/>
</dbReference>
<dbReference type="Gene3D" id="1.10.260.40">
    <property type="entry name" value="lambda repressor-like DNA-binding domains"/>
    <property type="match status" value="1"/>
</dbReference>
<dbReference type="InterPro" id="IPR010982">
    <property type="entry name" value="Lambda_DNA-bd_dom_sf"/>
</dbReference>
<dbReference type="SUPFAM" id="SSF47413">
    <property type="entry name" value="lambda repressor-like DNA-binding domains"/>
    <property type="match status" value="1"/>
</dbReference>
<proteinExistence type="predicted"/>
<dbReference type="GO" id="GO:0003677">
    <property type="term" value="F:DNA binding"/>
    <property type="evidence" value="ECO:0007669"/>
    <property type="project" value="InterPro"/>
</dbReference>
<dbReference type="CDD" id="cd00093">
    <property type="entry name" value="HTH_XRE"/>
    <property type="match status" value="1"/>
</dbReference>
<dbReference type="InterPro" id="IPR001387">
    <property type="entry name" value="Cro/C1-type_HTH"/>
</dbReference>
<accession>A0A1G6ZW29</accession>
<keyword evidence="3" id="KW-1185">Reference proteome</keyword>
<dbReference type="PROSITE" id="PS50943">
    <property type="entry name" value="HTH_CROC1"/>
    <property type="match status" value="1"/>
</dbReference>
<dbReference type="EMBL" id="FNAN01000003">
    <property type="protein sequence ID" value="SDE06573.1"/>
    <property type="molecule type" value="Genomic_DNA"/>
</dbReference>
<organism evidence="2 3">
    <name type="scientific">Dyadobacter soli</name>
    <dbReference type="NCBI Taxonomy" id="659014"/>
    <lineage>
        <taxon>Bacteria</taxon>
        <taxon>Pseudomonadati</taxon>
        <taxon>Bacteroidota</taxon>
        <taxon>Cytophagia</taxon>
        <taxon>Cytophagales</taxon>
        <taxon>Spirosomataceae</taxon>
        <taxon>Dyadobacter</taxon>
    </lineage>
</organism>
<dbReference type="STRING" id="659014.SAMN04487996_103247"/>
<evidence type="ECO:0000259" key="1">
    <source>
        <dbReference type="PROSITE" id="PS50943"/>
    </source>
</evidence>
<dbReference type="OrthoDB" id="961229at2"/>
<evidence type="ECO:0000313" key="3">
    <source>
        <dbReference type="Proteomes" id="UP000198748"/>
    </source>
</evidence>
<protein>
    <submittedName>
        <fullName evidence="2">Helix-turn-helix domain-containing protein</fullName>
    </submittedName>
</protein>
<dbReference type="Proteomes" id="UP000198748">
    <property type="component" value="Unassembled WGS sequence"/>
</dbReference>